<sequence>MSKMSEISQVVNELRRCGELLIGISESLTELFSSSEPKASTNESHVPVPEKVITLEEVRSVLSEKSRDGYTAEVRSLLLKYGAEKLSEISPAKYPALLTEAEVLGNG</sequence>
<organism evidence="1 2">
    <name type="scientific">Acidaminobacter hydrogenoformans DSM 2784</name>
    <dbReference type="NCBI Taxonomy" id="1120920"/>
    <lineage>
        <taxon>Bacteria</taxon>
        <taxon>Bacillati</taxon>
        <taxon>Bacillota</taxon>
        <taxon>Clostridia</taxon>
        <taxon>Peptostreptococcales</taxon>
        <taxon>Acidaminobacteraceae</taxon>
        <taxon>Acidaminobacter</taxon>
    </lineage>
</organism>
<keyword evidence="2" id="KW-1185">Reference proteome</keyword>
<dbReference type="RefSeq" id="WP_092591591.1">
    <property type="nucleotide sequence ID" value="NZ_FMWL01000012.1"/>
</dbReference>
<evidence type="ECO:0008006" key="3">
    <source>
        <dbReference type="Google" id="ProtNLM"/>
    </source>
</evidence>
<gene>
    <name evidence="1" type="ORF">SAMN03080599_02280</name>
</gene>
<name>A0A1G5S2R0_9FIRM</name>
<protein>
    <recommendedName>
        <fullName evidence="3">DNA ligase</fullName>
    </recommendedName>
</protein>
<accession>A0A1G5S2R0</accession>
<dbReference type="Proteomes" id="UP000199208">
    <property type="component" value="Unassembled WGS sequence"/>
</dbReference>
<reference evidence="1 2" key="1">
    <citation type="submission" date="2016-10" db="EMBL/GenBank/DDBJ databases">
        <authorList>
            <person name="de Groot N.N."/>
        </authorList>
    </citation>
    <scope>NUCLEOTIDE SEQUENCE [LARGE SCALE GENOMIC DNA]</scope>
    <source>
        <strain evidence="1 2">DSM 2784</strain>
    </source>
</reference>
<evidence type="ECO:0000313" key="2">
    <source>
        <dbReference type="Proteomes" id="UP000199208"/>
    </source>
</evidence>
<dbReference type="OrthoDB" id="1667378at2"/>
<dbReference type="AlphaFoldDB" id="A0A1G5S2R0"/>
<proteinExistence type="predicted"/>
<evidence type="ECO:0000313" key="1">
    <source>
        <dbReference type="EMBL" id="SCZ80458.1"/>
    </source>
</evidence>
<dbReference type="EMBL" id="FMWL01000012">
    <property type="protein sequence ID" value="SCZ80458.1"/>
    <property type="molecule type" value="Genomic_DNA"/>
</dbReference>
<dbReference type="STRING" id="1120920.SAMN03080599_02280"/>